<protein>
    <submittedName>
        <fullName evidence="1">Uncharacterized protein</fullName>
    </submittedName>
</protein>
<sequence length="111" mass="12391">MRNNSCQPMRTILRDRMSKSKSSLEVKVGEKQRLRDAPSWGGYQTVVLFDFKCRCSEVLILHPFGSLRVIALKLDVVDHMHVSIRNAGIVAFVDCVYLIGGVGSCACDSRC</sequence>
<accession>A0ABR1ZMW5</accession>
<proteinExistence type="predicted"/>
<gene>
    <name evidence="1" type="ORF">V6N11_013896</name>
</gene>
<reference evidence="1 2" key="1">
    <citation type="journal article" date="2024" name="G3 (Bethesda)">
        <title>Genome assembly of Hibiscus sabdariffa L. provides insights into metabolisms of medicinal natural products.</title>
        <authorList>
            <person name="Kim T."/>
        </authorList>
    </citation>
    <scope>NUCLEOTIDE SEQUENCE [LARGE SCALE GENOMIC DNA]</scope>
    <source>
        <strain evidence="1">TK-2024</strain>
        <tissue evidence="1">Old leaves</tissue>
    </source>
</reference>
<dbReference type="EMBL" id="JBBPBN010000830">
    <property type="protein sequence ID" value="KAK8481976.1"/>
    <property type="molecule type" value="Genomic_DNA"/>
</dbReference>
<evidence type="ECO:0000313" key="2">
    <source>
        <dbReference type="Proteomes" id="UP001396334"/>
    </source>
</evidence>
<evidence type="ECO:0000313" key="1">
    <source>
        <dbReference type="EMBL" id="KAK8481976.1"/>
    </source>
</evidence>
<dbReference type="Proteomes" id="UP001396334">
    <property type="component" value="Unassembled WGS sequence"/>
</dbReference>
<name>A0ABR1ZMW5_9ROSI</name>
<organism evidence="1 2">
    <name type="scientific">Hibiscus sabdariffa</name>
    <name type="common">roselle</name>
    <dbReference type="NCBI Taxonomy" id="183260"/>
    <lineage>
        <taxon>Eukaryota</taxon>
        <taxon>Viridiplantae</taxon>
        <taxon>Streptophyta</taxon>
        <taxon>Embryophyta</taxon>
        <taxon>Tracheophyta</taxon>
        <taxon>Spermatophyta</taxon>
        <taxon>Magnoliopsida</taxon>
        <taxon>eudicotyledons</taxon>
        <taxon>Gunneridae</taxon>
        <taxon>Pentapetalae</taxon>
        <taxon>rosids</taxon>
        <taxon>malvids</taxon>
        <taxon>Malvales</taxon>
        <taxon>Malvaceae</taxon>
        <taxon>Malvoideae</taxon>
        <taxon>Hibiscus</taxon>
    </lineage>
</organism>
<comment type="caution">
    <text evidence="1">The sequence shown here is derived from an EMBL/GenBank/DDBJ whole genome shotgun (WGS) entry which is preliminary data.</text>
</comment>
<keyword evidence="2" id="KW-1185">Reference proteome</keyword>